<gene>
    <name evidence="2" type="ORF">FPE_LOCUS21591</name>
</gene>
<feature type="compositionally biased region" description="Basic and acidic residues" evidence="1">
    <location>
        <begin position="301"/>
        <end position="310"/>
    </location>
</feature>
<feature type="region of interest" description="Disordered" evidence="1">
    <location>
        <begin position="104"/>
        <end position="125"/>
    </location>
</feature>
<dbReference type="PANTHER" id="PTHR33929">
    <property type="entry name" value="MEMBRANE-ASSOCIATED KINASE REGULATOR 2-RELATED"/>
    <property type="match status" value="1"/>
</dbReference>
<evidence type="ECO:0000256" key="1">
    <source>
        <dbReference type="SAM" id="MobiDB-lite"/>
    </source>
</evidence>
<dbReference type="AlphaFoldDB" id="A0AAD2E466"/>
<evidence type="ECO:0000313" key="3">
    <source>
        <dbReference type="Proteomes" id="UP000834106"/>
    </source>
</evidence>
<dbReference type="PANTHER" id="PTHR33929:SF10">
    <property type="entry name" value="MEMBRANE-ASSOCIATED KINASE REGULATOR 2-RELATED"/>
    <property type="match status" value="1"/>
</dbReference>
<proteinExistence type="predicted"/>
<organism evidence="2 3">
    <name type="scientific">Fraxinus pennsylvanica</name>
    <dbReference type="NCBI Taxonomy" id="56036"/>
    <lineage>
        <taxon>Eukaryota</taxon>
        <taxon>Viridiplantae</taxon>
        <taxon>Streptophyta</taxon>
        <taxon>Embryophyta</taxon>
        <taxon>Tracheophyta</taxon>
        <taxon>Spermatophyta</taxon>
        <taxon>Magnoliopsida</taxon>
        <taxon>eudicotyledons</taxon>
        <taxon>Gunneridae</taxon>
        <taxon>Pentapetalae</taxon>
        <taxon>asterids</taxon>
        <taxon>lamiids</taxon>
        <taxon>Lamiales</taxon>
        <taxon>Oleaceae</taxon>
        <taxon>Oleeae</taxon>
        <taxon>Fraxinus</taxon>
    </lineage>
</organism>
<name>A0AAD2E466_9LAMI</name>
<dbReference type="InterPro" id="IPR039619">
    <property type="entry name" value="MAKR2/5"/>
</dbReference>
<feature type="compositionally biased region" description="Polar residues" evidence="1">
    <location>
        <begin position="287"/>
        <end position="298"/>
    </location>
</feature>
<dbReference type="GO" id="GO:0005886">
    <property type="term" value="C:plasma membrane"/>
    <property type="evidence" value="ECO:0007669"/>
    <property type="project" value="InterPro"/>
</dbReference>
<feature type="region of interest" description="Disordered" evidence="1">
    <location>
        <begin position="278"/>
        <end position="310"/>
    </location>
</feature>
<dbReference type="Proteomes" id="UP000834106">
    <property type="component" value="Chromosome 13"/>
</dbReference>
<accession>A0AAD2E466</accession>
<evidence type="ECO:0000313" key="2">
    <source>
        <dbReference type="EMBL" id="CAI9774161.1"/>
    </source>
</evidence>
<protein>
    <recommendedName>
        <fullName evidence="4">Membrane-associated kinase regulator 5</fullName>
    </recommendedName>
</protein>
<evidence type="ECO:0008006" key="4">
    <source>
        <dbReference type="Google" id="ProtNLM"/>
    </source>
</evidence>
<sequence>MESLSIFKFWRNITGDSFRKNSNDETDDEESFLDLVFTSPGCTNNEETRKEFHFVESSRDVFMTENNLSMDSDSKLLPSQTSLGKPGPMFKVFRLGFRKSEKSESGDELFASPSTRLSRSSENEQSKHFTVKCKSEEFPVAQFLTRDNSLRSKLTKESSEEARLKQSVTKYLNLIKPLYVKVSKRQNEKSKFCSSVTPLSSPATAPVNFSPRKLSESSRVGSFKIVTKHLGKSRSASAAVGMSPSPISQRGNSLLQQHDEGIQGAILHCKKSYSSSSKEFSQLSRSASDPSTQKTINPGKNWEEQKRCSI</sequence>
<keyword evidence="3" id="KW-1185">Reference proteome</keyword>
<reference evidence="2" key="1">
    <citation type="submission" date="2023-05" db="EMBL/GenBank/DDBJ databases">
        <authorList>
            <person name="Huff M."/>
        </authorList>
    </citation>
    <scope>NUCLEOTIDE SEQUENCE</scope>
</reference>
<dbReference type="EMBL" id="OU503048">
    <property type="protein sequence ID" value="CAI9774161.1"/>
    <property type="molecule type" value="Genomic_DNA"/>
</dbReference>